<sequence length="244" mass="27910">MSEFTTGKLAKLTGISIRTLQYYDKRALLKPSKIGEGGRRIYTETDLSKLKLILLLKGLGLSLKAIAEILESKNSIVILKLLLEQQQKILKDSIDDSKAQLKTVEELYRNLPQINQVSIKTIDDIEDIMNNKKGLKKVHLKMILYGLLIDVLEYGTLALGIFKRVWWPFFGSMILVIIGAIFLTRFYFQKTNYICPNCNSEFKPSIKEAFWASHNFRARKLTCPVCGKKDYCIEVYDNGDSASW</sequence>
<organism evidence="4 5">
    <name type="scientific">Companilactobacillus alimentarius DSM 20249</name>
    <dbReference type="NCBI Taxonomy" id="1423720"/>
    <lineage>
        <taxon>Bacteria</taxon>
        <taxon>Bacillati</taxon>
        <taxon>Bacillota</taxon>
        <taxon>Bacilli</taxon>
        <taxon>Lactobacillales</taxon>
        <taxon>Lactobacillaceae</taxon>
        <taxon>Companilactobacillus</taxon>
    </lineage>
</organism>
<dbReference type="SUPFAM" id="SSF46955">
    <property type="entry name" value="Putative DNA-binding domain"/>
    <property type="match status" value="1"/>
</dbReference>
<dbReference type="InterPro" id="IPR000551">
    <property type="entry name" value="MerR-type_HTH_dom"/>
</dbReference>
<dbReference type="OrthoDB" id="1894615at2"/>
<dbReference type="Gene3D" id="1.10.1660.10">
    <property type="match status" value="1"/>
</dbReference>
<accession>A0A2K9HHY0</accession>
<dbReference type="SMART" id="SM00422">
    <property type="entry name" value="HTH_MERR"/>
    <property type="match status" value="1"/>
</dbReference>
<evidence type="ECO:0000313" key="5">
    <source>
        <dbReference type="Proteomes" id="UP000234653"/>
    </source>
</evidence>
<dbReference type="PANTHER" id="PTHR30204:SF96">
    <property type="entry name" value="CHROMOSOME-ANCHORING PROTEIN RACA"/>
    <property type="match status" value="1"/>
</dbReference>
<dbReference type="KEGG" id="lali:LA20249_08070"/>
<dbReference type="STRING" id="1423720.FC67_GL001434"/>
<evidence type="ECO:0000256" key="2">
    <source>
        <dbReference type="SAM" id="Phobius"/>
    </source>
</evidence>
<keyword evidence="5" id="KW-1185">Reference proteome</keyword>
<dbReference type="PRINTS" id="PR00040">
    <property type="entry name" value="HTHMERR"/>
</dbReference>
<dbReference type="GO" id="GO:0003677">
    <property type="term" value="F:DNA binding"/>
    <property type="evidence" value="ECO:0007669"/>
    <property type="project" value="UniProtKB-KW"/>
</dbReference>
<dbReference type="InterPro" id="IPR009061">
    <property type="entry name" value="DNA-bd_dom_put_sf"/>
</dbReference>
<proteinExistence type="predicted"/>
<evidence type="ECO:0000256" key="1">
    <source>
        <dbReference type="ARBA" id="ARBA00023125"/>
    </source>
</evidence>
<name>A0A2K9HHY0_9LACO</name>
<feature type="transmembrane region" description="Helical" evidence="2">
    <location>
        <begin position="168"/>
        <end position="188"/>
    </location>
</feature>
<dbReference type="InterPro" id="IPR047057">
    <property type="entry name" value="MerR_fam"/>
</dbReference>
<dbReference type="PROSITE" id="PS50937">
    <property type="entry name" value="HTH_MERR_2"/>
    <property type="match status" value="1"/>
</dbReference>
<dbReference type="GO" id="GO:0003700">
    <property type="term" value="F:DNA-binding transcription factor activity"/>
    <property type="evidence" value="ECO:0007669"/>
    <property type="project" value="InterPro"/>
</dbReference>
<reference evidence="4 5" key="1">
    <citation type="submission" date="2016-12" db="EMBL/GenBank/DDBJ databases">
        <title>The whole genome sequencing and assembly of Lactobacillus alimentarius DSM 20249T strain.</title>
        <authorList>
            <person name="Lee Y.-J."/>
            <person name="Yi H."/>
            <person name="Bahn Y.-S."/>
            <person name="Kim J.F."/>
            <person name="Lee D.-W."/>
        </authorList>
    </citation>
    <scope>NUCLEOTIDE SEQUENCE [LARGE SCALE GENOMIC DNA]</scope>
    <source>
        <strain evidence="4 5">DSM 20249</strain>
    </source>
</reference>
<dbReference type="Pfam" id="PF13411">
    <property type="entry name" value="MerR_1"/>
    <property type="match status" value="1"/>
</dbReference>
<evidence type="ECO:0000313" key="4">
    <source>
        <dbReference type="EMBL" id="AUI72139.1"/>
    </source>
</evidence>
<dbReference type="RefSeq" id="WP_057737444.1">
    <property type="nucleotide sequence ID" value="NZ_AZDQ01000005.1"/>
</dbReference>
<keyword evidence="2" id="KW-1133">Transmembrane helix</keyword>
<dbReference type="Proteomes" id="UP000234653">
    <property type="component" value="Chromosome"/>
</dbReference>
<feature type="transmembrane region" description="Helical" evidence="2">
    <location>
        <begin position="142"/>
        <end position="162"/>
    </location>
</feature>
<dbReference type="EMBL" id="CP018867">
    <property type="protein sequence ID" value="AUI72139.1"/>
    <property type="molecule type" value="Genomic_DNA"/>
</dbReference>
<evidence type="ECO:0000259" key="3">
    <source>
        <dbReference type="PROSITE" id="PS50937"/>
    </source>
</evidence>
<gene>
    <name evidence="4" type="ORF">LA20249_08070</name>
</gene>
<keyword evidence="2" id="KW-0812">Transmembrane</keyword>
<keyword evidence="2" id="KW-0472">Membrane</keyword>
<dbReference type="AlphaFoldDB" id="A0A2K9HHY0"/>
<keyword evidence="1" id="KW-0238">DNA-binding</keyword>
<dbReference type="PANTHER" id="PTHR30204">
    <property type="entry name" value="REDOX-CYCLING DRUG-SENSING TRANSCRIPTIONAL ACTIVATOR SOXR"/>
    <property type="match status" value="1"/>
</dbReference>
<feature type="domain" description="HTH merR-type" evidence="3">
    <location>
        <begin position="3"/>
        <end position="72"/>
    </location>
</feature>
<protein>
    <recommendedName>
        <fullName evidence="3">HTH merR-type domain-containing protein</fullName>
    </recommendedName>
</protein>